<dbReference type="AlphaFoldDB" id="A0A7W4W5L0"/>
<name>A0A7W4W5L0_9GAMM</name>
<evidence type="ECO:0008006" key="3">
    <source>
        <dbReference type="Google" id="ProtNLM"/>
    </source>
</evidence>
<evidence type="ECO:0000313" key="2">
    <source>
        <dbReference type="Proteomes" id="UP000537130"/>
    </source>
</evidence>
<dbReference type="Proteomes" id="UP000537130">
    <property type="component" value="Unassembled WGS sequence"/>
</dbReference>
<comment type="caution">
    <text evidence="1">The sequence shown here is derived from an EMBL/GenBank/DDBJ whole genome shotgun (WGS) entry which is preliminary data.</text>
</comment>
<protein>
    <recommendedName>
        <fullName evidence="3">Outer membrane protein beta-barrel domain-containing protein</fullName>
    </recommendedName>
</protein>
<dbReference type="EMBL" id="JACHWY010000002">
    <property type="protein sequence ID" value="MBB3047872.1"/>
    <property type="molecule type" value="Genomic_DNA"/>
</dbReference>
<organism evidence="1 2">
    <name type="scientific">Litorivivens lipolytica</name>
    <dbReference type="NCBI Taxonomy" id="1524264"/>
    <lineage>
        <taxon>Bacteria</taxon>
        <taxon>Pseudomonadati</taxon>
        <taxon>Pseudomonadota</taxon>
        <taxon>Gammaproteobacteria</taxon>
        <taxon>Litorivivens</taxon>
    </lineage>
</organism>
<keyword evidence="2" id="KW-1185">Reference proteome</keyword>
<dbReference type="RefSeq" id="WP_183410629.1">
    <property type="nucleotide sequence ID" value="NZ_JACHWY010000002.1"/>
</dbReference>
<proteinExistence type="predicted"/>
<gene>
    <name evidence="1" type="ORF">FHR99_002138</name>
</gene>
<sequence>MLPVSASASDDFGGFFSWKVLGADARIAGEEDNALGFGFSVGARWKKAYLEYDYSRVTSFKPEFQFDPFSPSRHAFNLAVEQDLAIYSHNAFVGYRVGRIIYADFKAGHSYQRIKEAGDEKRVLDEFNTPAAGIELGLGGDSLTLGLQYLWLGDNYKQTALTLRVFW</sequence>
<reference evidence="1 2" key="1">
    <citation type="submission" date="2020-08" db="EMBL/GenBank/DDBJ databases">
        <title>Genomic Encyclopedia of Type Strains, Phase III (KMG-III): the genomes of soil and plant-associated and newly described type strains.</title>
        <authorList>
            <person name="Whitman W."/>
        </authorList>
    </citation>
    <scope>NUCLEOTIDE SEQUENCE [LARGE SCALE GENOMIC DNA]</scope>
    <source>
        <strain evidence="1 2">CECT 8654</strain>
    </source>
</reference>
<accession>A0A7W4W5L0</accession>
<evidence type="ECO:0000313" key="1">
    <source>
        <dbReference type="EMBL" id="MBB3047872.1"/>
    </source>
</evidence>